<feature type="transmembrane region" description="Helical" evidence="4">
    <location>
        <begin position="70"/>
        <end position="91"/>
    </location>
</feature>
<sequence>MSPDAVIETIVALLLLIGTTLALLSAIGILRLPDIYTRSHAGTKSATLGVLCTLLGTFIFFAGIENFFSVRLILGILFVFLTAPVAGHLMCRAAYRSGVPMSDRSVSDELKEVLSVKKEE</sequence>
<keyword evidence="4" id="KW-0472">Membrane</keyword>
<dbReference type="PANTHER" id="PTHR34703:SF1">
    <property type="entry name" value="ANTIPORTER SUBUNIT MNHG2-RELATED"/>
    <property type="match status" value="1"/>
</dbReference>
<evidence type="ECO:0000313" key="5">
    <source>
        <dbReference type="EMBL" id="RKD73450.1"/>
    </source>
</evidence>
<keyword evidence="4" id="KW-1133">Transmembrane helix</keyword>
<protein>
    <submittedName>
        <fullName evidence="5">Multisubunit sodium/proton antiporter MrpG subunit</fullName>
    </submittedName>
</protein>
<dbReference type="AlphaFoldDB" id="A0A419V4M3"/>
<dbReference type="OrthoDB" id="9806575at2"/>
<keyword evidence="6" id="KW-1185">Reference proteome</keyword>
<reference evidence="5 6" key="1">
    <citation type="submission" date="2018-09" db="EMBL/GenBank/DDBJ databases">
        <title>Genomic Encyclopedia of Archaeal and Bacterial Type Strains, Phase II (KMG-II): from individual species to whole genera.</title>
        <authorList>
            <person name="Goeker M."/>
        </authorList>
    </citation>
    <scope>NUCLEOTIDE SEQUENCE [LARGE SCALE GENOMIC DNA]</scope>
    <source>
        <strain evidence="5 6">DSM 17008</strain>
    </source>
</reference>
<evidence type="ECO:0000256" key="3">
    <source>
        <dbReference type="ARBA" id="ARBA00022449"/>
    </source>
</evidence>
<dbReference type="Pfam" id="PF03334">
    <property type="entry name" value="PhaG_MnhG_YufB"/>
    <property type="match status" value="1"/>
</dbReference>
<dbReference type="InterPro" id="IPR005133">
    <property type="entry name" value="PhaG_MnhG_YufB"/>
</dbReference>
<comment type="similarity">
    <text evidence="2">Belongs to the CPA3 antiporters (TC 2.A.63) subunit G family.</text>
</comment>
<dbReference type="NCBIfam" id="NF009236">
    <property type="entry name" value="PRK12586.1"/>
    <property type="match status" value="1"/>
</dbReference>
<feature type="transmembrane region" description="Helical" evidence="4">
    <location>
        <begin position="45"/>
        <end position="64"/>
    </location>
</feature>
<name>A0A419V4M3_9BACL</name>
<keyword evidence="4" id="KW-0812">Transmembrane</keyword>
<organism evidence="5 6">
    <name type="scientific">Sinobaca qinghaiensis</name>
    <dbReference type="NCBI Taxonomy" id="342944"/>
    <lineage>
        <taxon>Bacteria</taxon>
        <taxon>Bacillati</taxon>
        <taxon>Bacillota</taxon>
        <taxon>Bacilli</taxon>
        <taxon>Bacillales</taxon>
        <taxon>Sporolactobacillaceae</taxon>
        <taxon>Sinobaca</taxon>
    </lineage>
</organism>
<accession>A0A419V4M3</accession>
<evidence type="ECO:0000313" key="6">
    <source>
        <dbReference type="Proteomes" id="UP000285120"/>
    </source>
</evidence>
<dbReference type="NCBIfam" id="NF009314">
    <property type="entry name" value="PRK12674.1-2"/>
    <property type="match status" value="1"/>
</dbReference>
<evidence type="ECO:0000256" key="2">
    <source>
        <dbReference type="ARBA" id="ARBA00008404"/>
    </source>
</evidence>
<dbReference type="RefSeq" id="WP_120192943.1">
    <property type="nucleotide sequence ID" value="NZ_RAPK01000008.1"/>
</dbReference>
<keyword evidence="3" id="KW-0050">Antiport</keyword>
<proteinExistence type="inferred from homology"/>
<dbReference type="PANTHER" id="PTHR34703">
    <property type="entry name" value="ANTIPORTER SUBUNIT MNHG2-RELATED"/>
    <property type="match status" value="1"/>
</dbReference>
<keyword evidence="3" id="KW-0813">Transport</keyword>
<evidence type="ECO:0000256" key="4">
    <source>
        <dbReference type="SAM" id="Phobius"/>
    </source>
</evidence>
<dbReference type="NCBIfam" id="TIGR01300">
    <property type="entry name" value="CPA3_mnhG_phaG"/>
    <property type="match status" value="1"/>
</dbReference>
<dbReference type="Proteomes" id="UP000285120">
    <property type="component" value="Unassembled WGS sequence"/>
</dbReference>
<dbReference type="GO" id="GO:0016020">
    <property type="term" value="C:membrane"/>
    <property type="evidence" value="ECO:0007669"/>
    <property type="project" value="UniProtKB-SubCell"/>
</dbReference>
<evidence type="ECO:0000256" key="1">
    <source>
        <dbReference type="ARBA" id="ARBA00004141"/>
    </source>
</evidence>
<dbReference type="EMBL" id="RAPK01000008">
    <property type="protein sequence ID" value="RKD73450.1"/>
    <property type="molecule type" value="Genomic_DNA"/>
</dbReference>
<comment type="caution">
    <text evidence="5">The sequence shown here is derived from an EMBL/GenBank/DDBJ whole genome shotgun (WGS) entry which is preliminary data.</text>
</comment>
<gene>
    <name evidence="5" type="ORF">ATL39_1744</name>
</gene>
<feature type="transmembrane region" description="Helical" evidence="4">
    <location>
        <begin position="6"/>
        <end position="33"/>
    </location>
</feature>
<comment type="subcellular location">
    <subcellularLocation>
        <location evidence="1">Membrane</location>
        <topology evidence="1">Multi-pass membrane protein</topology>
    </subcellularLocation>
</comment>
<dbReference type="GO" id="GO:0015385">
    <property type="term" value="F:sodium:proton antiporter activity"/>
    <property type="evidence" value="ECO:0007669"/>
    <property type="project" value="TreeGrafter"/>
</dbReference>